<dbReference type="GO" id="GO:0005634">
    <property type="term" value="C:nucleus"/>
    <property type="evidence" value="ECO:0007669"/>
    <property type="project" value="UniProtKB-SubCell"/>
</dbReference>
<sequence length="1373" mass="146267">MNYQLSPTSCRQFGHPRSNWLHIEQADKSGSESTRWVTLVSEDGYRFLVDNATVMASPTIKTMLSMGEGGGFAEAESNTARLQIRGEVLEKVIEYLHFKTKYGAAADMDVPDFKNRIPPEIALELLMAADFLEPGTGSSPTRSAGSTSERVSTRKIRTVRGKDAIQLQSDNLFALGRMQRKTARVRLDQATPTSEASESSRDSPGKRPLTMIDPYHLYMGGRRSSVRQTSDSKASNTASKQPDASASATTSKDSSVDSRSQQSSYLGGDSLSPVSTISTDHAPKASLAPSGSPSSAASLPHRLPEFEHFRQSSPLMPEFYPRTSEFFSQGRRRSSIAVSPETSAASASLAAVVSPAPAIQEASIPPSRIGGGGSVGGGSNMTKRADSFHLPLTFEEPESLLGEQLPVRLGLAPPSHSHGLSATDVTYKARVGHGYYFFTPPPAPRPPPTSKSSLRPSLLRRNTDASDKSGLSLNTRVSSTTPVHSSPSSISPSTAATSPQRARANSSITSLPAPTLAAQASSSKASASSSRTRLPPPSPDCWDPEAYFTRTRSRVKGRMREFVYHAFPLSTVPYWHGYSNETIEAEMTTHLNVNAALHGNTLRHFPEGSRPARVLDLGCGRGVWCLDMAREWKTSELIGLDVVPIQPPMHQLADADLERRVSWVVANFLDPLPFPDASFDYVHMRFVLQGVPEDKWVDIFSEVRRILAPGGVFELVEGNHSFFGHASLIDVQELKDLEHGRTATKIGVGVKMPKRLKVLNNGSDSTDIDAIEVVLERMMQRRFINPTPLSVIPSSLLLPGFSNIATGNPRHIPVYAESSAQRARARAAAAASGNEAGASSANATSSEDETNLQDKYTSRSQIGAPLKSGFAMTDQDLFSAFTILQQLDHFSSSRELVWAEAEEEKRSLQGVPQPPLAPMDNSRRFGQGNPAALKPFAHPWKSKDEFFRAIDAWIESTKASADLEHMLRKYLGWEQAHDDLTVEGRKYAERRRKMSVSSAAFPSLGLDQLAMDGAPDKADAGSRQDSLAASRDARSSVLSPESGSTFAVSTTHAHEAPARLQTTRLSAPDARTGMQTDAQEADASGKVVDNGKKKKKTSKRPSSSGGVGSSVGSSGGLGGGTFGRARTFGRGGAAATVPVPLPDAPAFMTGYAFGPSATDSMFRGPATKAAIVASSRGGAGAVMTPSGRKASVGSRSFSDKSSISGKTEREDAKSQILDSGASKMAASRPAPVTEEPSPAAAYAATQRTSHGLEEEYRLQSDRVPGRRSSRPVSPTSGIPSSGVPAPAPLETKARSLSSGAALGRASIGAPQADSRSVSMPSTIVAGQAGSAGGSVRIAEPAVRPSRGRSASKSNDKAVAMIGFYDTTGFIAIA</sequence>
<dbReference type="RefSeq" id="XP_012190891.1">
    <property type="nucleotide sequence ID" value="XM_012335501.1"/>
</dbReference>
<feature type="compositionally biased region" description="Polar residues" evidence="6">
    <location>
        <begin position="1041"/>
        <end position="1051"/>
    </location>
</feature>
<dbReference type="SUPFAM" id="SSF54695">
    <property type="entry name" value="POZ domain"/>
    <property type="match status" value="1"/>
</dbReference>
<feature type="compositionally biased region" description="Pro residues" evidence="6">
    <location>
        <begin position="439"/>
        <end position="449"/>
    </location>
</feature>
<feature type="compositionally biased region" description="Polar residues" evidence="6">
    <location>
        <begin position="503"/>
        <end position="512"/>
    </location>
</feature>
<dbReference type="eggNOG" id="KOG3473">
    <property type="taxonomic scope" value="Eukaryota"/>
</dbReference>
<organism evidence="9 10">
    <name type="scientific">Pseudozyma hubeiensis (strain SY62)</name>
    <name type="common">Yeast</name>
    <dbReference type="NCBI Taxonomy" id="1305764"/>
    <lineage>
        <taxon>Eukaryota</taxon>
        <taxon>Fungi</taxon>
        <taxon>Dikarya</taxon>
        <taxon>Basidiomycota</taxon>
        <taxon>Ustilaginomycotina</taxon>
        <taxon>Ustilaginomycetes</taxon>
        <taxon>Ustilaginales</taxon>
        <taxon>Ustilaginaceae</taxon>
        <taxon>Pseudozyma</taxon>
    </lineage>
</organism>
<feature type="compositionally biased region" description="Basic and acidic residues" evidence="6">
    <location>
        <begin position="1250"/>
        <end position="1264"/>
    </location>
</feature>
<evidence type="ECO:0000256" key="3">
    <source>
        <dbReference type="ARBA" id="ARBA00010815"/>
    </source>
</evidence>
<feature type="compositionally biased region" description="Gly residues" evidence="6">
    <location>
        <begin position="369"/>
        <end position="379"/>
    </location>
</feature>
<comment type="similarity">
    <text evidence="2">Belongs to the SKP1 family.</text>
</comment>
<feature type="domain" description="Methyltransferase" evidence="8">
    <location>
        <begin position="614"/>
        <end position="711"/>
    </location>
</feature>
<keyword evidence="5" id="KW-0539">Nucleus</keyword>
<dbReference type="Pfam" id="PF03931">
    <property type="entry name" value="Skp1_POZ"/>
    <property type="match status" value="1"/>
</dbReference>
<feature type="compositionally biased region" description="Gly residues" evidence="6">
    <location>
        <begin position="1105"/>
        <end position="1118"/>
    </location>
</feature>
<evidence type="ECO:0000256" key="4">
    <source>
        <dbReference type="ARBA" id="ARBA00021347"/>
    </source>
</evidence>
<dbReference type="Gene3D" id="3.40.50.150">
    <property type="entry name" value="Vaccinia Virus protein VP39"/>
    <property type="match status" value="1"/>
</dbReference>
<dbReference type="InterPro" id="IPR029063">
    <property type="entry name" value="SAM-dependent_MTases_sf"/>
</dbReference>
<dbReference type="InterPro" id="IPR011333">
    <property type="entry name" value="SKP1/BTB/POZ_sf"/>
</dbReference>
<feature type="region of interest" description="Disordered" evidence="6">
    <location>
        <begin position="438"/>
        <end position="545"/>
    </location>
</feature>
<feature type="region of interest" description="Disordered" evidence="6">
    <location>
        <begin position="134"/>
        <end position="157"/>
    </location>
</feature>
<dbReference type="HOGENOM" id="CLU_281891_0_0_1"/>
<name>R9P7J2_PSEHS</name>
<dbReference type="FunFam" id="3.30.710.10:FF:000035">
    <property type="entry name" value="Elongin C transcription elongation factor"/>
    <property type="match status" value="1"/>
</dbReference>
<dbReference type="GeneID" id="24110170"/>
<evidence type="ECO:0000313" key="9">
    <source>
        <dbReference type="EMBL" id="GAC97304.1"/>
    </source>
</evidence>
<dbReference type="OrthoDB" id="2013972at2759"/>
<protein>
    <recommendedName>
        <fullName evidence="4">Elongin-C</fullName>
    </recommendedName>
</protein>
<feature type="region of interest" description="Disordered" evidence="6">
    <location>
        <begin position="183"/>
        <end position="299"/>
    </location>
</feature>
<feature type="region of interest" description="Disordered" evidence="6">
    <location>
        <begin position="826"/>
        <end position="855"/>
    </location>
</feature>
<feature type="compositionally biased region" description="Polar residues" evidence="6">
    <location>
        <begin position="226"/>
        <end position="242"/>
    </location>
</feature>
<dbReference type="SMART" id="SM00512">
    <property type="entry name" value="Skp1"/>
    <property type="match status" value="1"/>
</dbReference>
<dbReference type="Proteomes" id="UP000014071">
    <property type="component" value="Unassembled WGS sequence"/>
</dbReference>
<gene>
    <name evidence="9" type="ORF">PHSY_004889</name>
</gene>
<feature type="compositionally biased region" description="Low complexity" evidence="6">
    <location>
        <begin position="243"/>
        <end position="264"/>
    </location>
</feature>
<dbReference type="CDD" id="cd02440">
    <property type="entry name" value="AdoMet_MTases"/>
    <property type="match status" value="1"/>
</dbReference>
<feature type="compositionally biased region" description="Low complexity" evidence="6">
    <location>
        <begin position="1023"/>
        <end position="1039"/>
    </location>
</feature>
<feature type="domain" description="SKP1 component POZ" evidence="7">
    <location>
        <begin position="37"/>
        <end position="99"/>
    </location>
</feature>
<proteinExistence type="inferred from homology"/>
<accession>R9P7J2</accession>
<dbReference type="Pfam" id="PF13649">
    <property type="entry name" value="Methyltransf_25"/>
    <property type="match status" value="1"/>
</dbReference>
<dbReference type="SUPFAM" id="SSF53335">
    <property type="entry name" value="S-adenosyl-L-methionine-dependent methyltransferases"/>
    <property type="match status" value="1"/>
</dbReference>
<dbReference type="InterPro" id="IPR041698">
    <property type="entry name" value="Methyltransf_25"/>
</dbReference>
<comment type="subcellular location">
    <subcellularLocation>
        <location evidence="1">Nucleus</location>
    </subcellularLocation>
</comment>
<feature type="compositionally biased region" description="Low complexity" evidence="6">
    <location>
        <begin position="284"/>
        <end position="299"/>
    </location>
</feature>
<feature type="compositionally biased region" description="Polar residues" evidence="6">
    <location>
        <begin position="136"/>
        <end position="150"/>
    </location>
</feature>
<dbReference type="PANTHER" id="PTHR43832:SF1">
    <property type="entry name" value="S-ADENOSYL-L-METHIONINE-DEPENDENT METHYLTRANSFERASES SUPERFAMILY PROTEIN"/>
    <property type="match status" value="1"/>
</dbReference>
<feature type="compositionally biased region" description="Low complexity" evidence="6">
    <location>
        <begin position="517"/>
        <end position="533"/>
    </location>
</feature>
<dbReference type="PANTHER" id="PTHR43832">
    <property type="match status" value="1"/>
</dbReference>
<comment type="similarity">
    <text evidence="3">Belongs to the CFA/CMAS family.</text>
</comment>
<dbReference type="EMBL" id="DF238808">
    <property type="protein sequence ID" value="GAC97304.1"/>
    <property type="molecule type" value="Genomic_DNA"/>
</dbReference>
<feature type="compositionally biased region" description="Low complexity" evidence="6">
    <location>
        <begin position="1294"/>
        <end position="1306"/>
    </location>
</feature>
<dbReference type="InterPro" id="IPR001232">
    <property type="entry name" value="SKP1-like"/>
</dbReference>
<feature type="region of interest" description="Disordered" evidence="6">
    <location>
        <begin position="1176"/>
        <end position="1353"/>
    </location>
</feature>
<evidence type="ECO:0000259" key="8">
    <source>
        <dbReference type="Pfam" id="PF13649"/>
    </source>
</evidence>
<feature type="compositionally biased region" description="Low complexity" evidence="6">
    <location>
        <begin position="450"/>
        <end position="460"/>
    </location>
</feature>
<evidence type="ECO:0000256" key="2">
    <source>
        <dbReference type="ARBA" id="ARBA00009993"/>
    </source>
</evidence>
<evidence type="ECO:0000313" key="10">
    <source>
        <dbReference type="Proteomes" id="UP000014071"/>
    </source>
</evidence>
<dbReference type="GO" id="GO:0006511">
    <property type="term" value="P:ubiquitin-dependent protein catabolic process"/>
    <property type="evidence" value="ECO:0007669"/>
    <property type="project" value="InterPro"/>
</dbReference>
<keyword evidence="10" id="KW-1185">Reference proteome</keyword>
<reference evidence="10" key="1">
    <citation type="journal article" date="2013" name="Genome Announc.">
        <title>Draft genome sequence of the basidiomycetous yeast-like fungus Pseudozyma hubeiensis SY62, which produces an abundant amount of the biosurfactant mannosylerythritol lipids.</title>
        <authorList>
            <person name="Konishi M."/>
            <person name="Hatada Y."/>
            <person name="Horiuchi J."/>
        </authorList>
    </citation>
    <scope>NUCLEOTIDE SEQUENCE [LARGE SCALE GENOMIC DNA]</scope>
    <source>
        <strain evidence="10">SY62</strain>
    </source>
</reference>
<dbReference type="Gene3D" id="3.30.710.10">
    <property type="entry name" value="Potassium Channel Kv1.1, Chain A"/>
    <property type="match status" value="1"/>
</dbReference>
<feature type="region of interest" description="Disordered" evidence="6">
    <location>
        <begin position="1012"/>
        <end position="1118"/>
    </location>
</feature>
<dbReference type="InterPro" id="IPR016073">
    <property type="entry name" value="Skp1_comp_POZ"/>
</dbReference>
<dbReference type="STRING" id="1305764.R9P7J2"/>
<feature type="region of interest" description="Disordered" evidence="6">
    <location>
        <begin position="362"/>
        <end position="382"/>
    </location>
</feature>
<dbReference type="CDD" id="cd18321">
    <property type="entry name" value="BTB_POZ_EloC"/>
    <property type="match status" value="1"/>
</dbReference>
<evidence type="ECO:0000259" key="7">
    <source>
        <dbReference type="Pfam" id="PF03931"/>
    </source>
</evidence>
<feature type="compositionally biased region" description="Low complexity" evidence="6">
    <location>
        <begin position="826"/>
        <end position="845"/>
    </location>
</feature>
<evidence type="ECO:0000256" key="5">
    <source>
        <dbReference type="ARBA" id="ARBA00023242"/>
    </source>
</evidence>
<feature type="compositionally biased region" description="Low complexity" evidence="6">
    <location>
        <begin position="477"/>
        <end position="499"/>
    </location>
</feature>
<evidence type="ECO:0000256" key="6">
    <source>
        <dbReference type="SAM" id="MobiDB-lite"/>
    </source>
</evidence>
<evidence type="ECO:0000256" key="1">
    <source>
        <dbReference type="ARBA" id="ARBA00004123"/>
    </source>
</evidence>
<feature type="compositionally biased region" description="Polar residues" evidence="6">
    <location>
        <begin position="1193"/>
        <end position="1205"/>
    </location>
</feature>